<dbReference type="Proteomes" id="UP000034657">
    <property type="component" value="Unassembled WGS sequence"/>
</dbReference>
<feature type="transmembrane region" description="Helical" evidence="1">
    <location>
        <begin position="789"/>
        <end position="810"/>
    </location>
</feature>
<keyword evidence="1" id="KW-0472">Membrane</keyword>
<evidence type="ECO:0000313" key="3">
    <source>
        <dbReference type="Proteomes" id="UP000034657"/>
    </source>
</evidence>
<gene>
    <name evidence="2" type="ORF">DU69_01995</name>
</gene>
<dbReference type="AlphaFoldDB" id="A0A0F8J6W9"/>
<sequence length="815" mass="93543">MNITYKFIPQGQSYRIPENKSEVVLDVGGLNQGLSFDHHFPNSPNNCTSKMIFNESNRLNELKEDNRDVTIVTHNDPDFGCSCSVWLVKNYLINNTFPEGAEWAVQYASLVDSGKLKINNEYLLTPSTAIYAFYGLAEKKIKDNEIKVDDKNKWILDRALDLLSWCAKNLSRIDIDDYENIDDKSIFDLMIGAHKFDIEYELLKEDRPIYESELLNKSFCQSIEDFKLFNHEKSIERVKALIYYWPPESSLTKYWARNDGYIFTLIPQICNGQWDNAIWKPTGFSVKPNRVIMSVPPDSNYNLQALAIQLERAECEFERRILGDVTELKRTRTIVRNGYQNETWVTNNDPWYDGSSWNYTIVDAPSSLSFLPTEKIISIARSFTEKDITNVQIKIIYPVILEADKIFEYDSWKCFFDENNTSQTDKGITWHPVEEMSYDNGDPEKLYLFDYAKKLLNLDGVTNGEKKIGASWYETDNKFIVNITENKGIKEYVIINSNEVELKSLSYEISDSKIVCFPSEIAFLILAVNIPGINISSDIPSILKGISCNFEKDLQAFFDTKRLSLKDPAYLIFTEFNREKFINIDIGHDVFAMCSFLDETIPLTDGSNEKTLMENMLLRVNAGTIFGFSRNCTVLATMSTQKSNEPQFIKAYIDNLNGQWLYEWILAMHQHWKMVGMKTRLGTSDIYKRDNLSKLRSELVEFTANACFAQVTGEPIGAELYNRWKQLLTLDDLNKEVSAQIMSLDENSRLAFQSKVTVITFLFFPLTAILSTIDVFHLNPIDASLSGKILSLTTVFGVSGLLSMLLLLSISMRRT</sequence>
<dbReference type="PATRIC" id="fig|2209.75.peg.445"/>
<dbReference type="RefSeq" id="WP_048042215.1">
    <property type="nucleotide sequence ID" value="NZ_JJPT01000164.1"/>
</dbReference>
<evidence type="ECO:0000256" key="1">
    <source>
        <dbReference type="SAM" id="Phobius"/>
    </source>
</evidence>
<name>A0A0F8J6W9_METMZ</name>
<evidence type="ECO:0000313" key="2">
    <source>
        <dbReference type="EMBL" id="KKG87394.1"/>
    </source>
</evidence>
<accession>A0A0F8J6W9</accession>
<comment type="caution">
    <text evidence="2">The sequence shown here is derived from an EMBL/GenBank/DDBJ whole genome shotgun (WGS) entry which is preliminary data.</text>
</comment>
<feature type="transmembrane region" description="Helical" evidence="1">
    <location>
        <begin position="756"/>
        <end position="777"/>
    </location>
</feature>
<organism evidence="2 3">
    <name type="scientific">Methanosarcina mazei</name>
    <name type="common">Methanosarcina frisia</name>
    <dbReference type="NCBI Taxonomy" id="2209"/>
    <lineage>
        <taxon>Archaea</taxon>
        <taxon>Methanobacteriati</taxon>
        <taxon>Methanobacteriota</taxon>
        <taxon>Stenosarchaea group</taxon>
        <taxon>Methanomicrobia</taxon>
        <taxon>Methanosarcinales</taxon>
        <taxon>Methanosarcinaceae</taxon>
        <taxon>Methanosarcina</taxon>
    </lineage>
</organism>
<keyword evidence="1" id="KW-0812">Transmembrane</keyword>
<protein>
    <submittedName>
        <fullName evidence="2">Uncharacterized protein</fullName>
    </submittedName>
</protein>
<reference evidence="2 3" key="1">
    <citation type="journal article" date="2015" name="ISME J.">
        <title>Genomic and phenotypic differentiation among Methanosarcina mazei populations from Columbia River sediment.</title>
        <authorList>
            <person name="Youngblut N.D."/>
            <person name="Wirth J.S."/>
            <person name="Henriksen J.R."/>
            <person name="Smith M."/>
            <person name="Simon H."/>
            <person name="Metcalf W.W."/>
            <person name="Whitaker R.J."/>
        </authorList>
    </citation>
    <scope>NUCLEOTIDE SEQUENCE [LARGE SCALE GENOMIC DNA]</scope>
    <source>
        <strain evidence="2 3">3.H.M.1A.1</strain>
    </source>
</reference>
<keyword evidence="1" id="KW-1133">Transmembrane helix</keyword>
<proteinExistence type="predicted"/>
<dbReference type="EMBL" id="JJPT01000164">
    <property type="protein sequence ID" value="KKG87394.1"/>
    <property type="molecule type" value="Genomic_DNA"/>
</dbReference>